<keyword evidence="2" id="KW-1015">Disulfide bond</keyword>
<gene>
    <name evidence="4" type="ORF">DVR12_06735</name>
</gene>
<evidence type="ECO:0000259" key="3">
    <source>
        <dbReference type="SMART" id="SM00560"/>
    </source>
</evidence>
<comment type="caution">
    <text evidence="4">The sequence shown here is derived from an EMBL/GenBank/DDBJ whole genome shotgun (WGS) entry which is preliminary data.</text>
</comment>
<evidence type="ECO:0000256" key="1">
    <source>
        <dbReference type="ARBA" id="ARBA00022729"/>
    </source>
</evidence>
<sequence length="480" mass="51461">MLLPKTLGKLSLISAIILSMFACERTEPISINKPIDEPSNLLTDSLIAYWPLDSSALATDATGKGHNGTSFNTTLTTDRFGRTKGAYYFNGTNSYISVEDQADIRLTNTSYTLSAWVKLENYNTSSGSDILAKRNDLPVGIGLSINGQISSPTGAVFMGAGGGSVNAHGTKVVTLNSWHMVSCTYNYTTQQVRIYVDGILDTVSDGVPPANAPTSKLFIGRDDPAMPTNGYFWQGALDDIRIYKKALTATEILALYQQTAAPIPGLIAHWPLDSSALANDITGNGHTGTSYNTSLTADRFGRTKGAYYFNGTNSYISVEDQADIRLTNTSYTLSAWVKMENYNASSGSDILAKRNDLPVGIGLSINGQISAPTGAVFMGAGGGSVNAHGTKVVALNSWHMVSCTYNYASQQVTIYVDGVLDTVSNGVPPANAPTTKLFIGRDDPAMPTNGYFWQGTLDDIRIYNRALTATEIQQLYSALN</sequence>
<accession>A0A3E1YEE3</accession>
<feature type="domain" description="LamG-like jellyroll fold" evidence="3">
    <location>
        <begin position="109"/>
        <end position="250"/>
    </location>
</feature>
<protein>
    <submittedName>
        <fullName evidence="4">LamG domain-containing protein</fullName>
    </submittedName>
</protein>
<dbReference type="InterPro" id="IPR013320">
    <property type="entry name" value="ConA-like_dom_sf"/>
</dbReference>
<dbReference type="OrthoDB" id="9814380at2"/>
<keyword evidence="5" id="KW-1185">Reference proteome</keyword>
<dbReference type="PANTHER" id="PTHR47635:SF2">
    <property type="entry name" value="LAMG-LIKE JELLYROLL FOLD DOMAIN-CONTAINING PROTEIN"/>
    <property type="match status" value="1"/>
</dbReference>
<evidence type="ECO:0000256" key="2">
    <source>
        <dbReference type="ARBA" id="ARBA00023157"/>
    </source>
</evidence>
<evidence type="ECO:0000313" key="5">
    <source>
        <dbReference type="Proteomes" id="UP000260644"/>
    </source>
</evidence>
<dbReference type="Pfam" id="PF13385">
    <property type="entry name" value="Laminin_G_3"/>
    <property type="match status" value="2"/>
</dbReference>
<dbReference type="Gene3D" id="2.60.120.200">
    <property type="match status" value="2"/>
</dbReference>
<dbReference type="AlphaFoldDB" id="A0A3E1YEE3"/>
<dbReference type="PANTHER" id="PTHR47635">
    <property type="entry name" value="CUB DOMAIN-CONTAINING PROTEIN"/>
    <property type="match status" value="1"/>
</dbReference>
<dbReference type="PROSITE" id="PS51257">
    <property type="entry name" value="PROKAR_LIPOPROTEIN"/>
    <property type="match status" value="1"/>
</dbReference>
<proteinExistence type="predicted"/>
<name>A0A3E1YEE3_9BACT</name>
<dbReference type="GO" id="GO:0004553">
    <property type="term" value="F:hydrolase activity, hydrolyzing O-glycosyl compounds"/>
    <property type="evidence" value="ECO:0007669"/>
    <property type="project" value="UniProtKB-ARBA"/>
</dbReference>
<dbReference type="GO" id="GO:0005975">
    <property type="term" value="P:carbohydrate metabolic process"/>
    <property type="evidence" value="ECO:0007669"/>
    <property type="project" value="UniProtKB-ARBA"/>
</dbReference>
<organism evidence="4 5">
    <name type="scientific">Chitinophaga silvatica</name>
    <dbReference type="NCBI Taxonomy" id="2282649"/>
    <lineage>
        <taxon>Bacteria</taxon>
        <taxon>Pseudomonadati</taxon>
        <taxon>Bacteroidota</taxon>
        <taxon>Chitinophagia</taxon>
        <taxon>Chitinophagales</taxon>
        <taxon>Chitinophagaceae</taxon>
        <taxon>Chitinophaga</taxon>
    </lineage>
</organism>
<keyword evidence="1" id="KW-0732">Signal</keyword>
<dbReference type="SUPFAM" id="SSF49899">
    <property type="entry name" value="Concanavalin A-like lectins/glucanases"/>
    <property type="match status" value="2"/>
</dbReference>
<reference evidence="4 5" key="1">
    <citation type="submission" date="2018-07" db="EMBL/GenBank/DDBJ databases">
        <title>Chitinophaga K2CV101002-2 sp. nov., isolated from a monsoon evergreen broad-leaved forest soil.</title>
        <authorList>
            <person name="Lv Y."/>
        </authorList>
    </citation>
    <scope>NUCLEOTIDE SEQUENCE [LARGE SCALE GENOMIC DNA]</scope>
    <source>
        <strain evidence="4 5">GDMCC 1.1288</strain>
    </source>
</reference>
<feature type="domain" description="LamG-like jellyroll fold" evidence="3">
    <location>
        <begin position="329"/>
        <end position="470"/>
    </location>
</feature>
<dbReference type="EMBL" id="QPMM01000002">
    <property type="protein sequence ID" value="RFS24878.1"/>
    <property type="molecule type" value="Genomic_DNA"/>
</dbReference>
<dbReference type="RefSeq" id="WP_116974872.1">
    <property type="nucleotide sequence ID" value="NZ_QPMM01000002.1"/>
</dbReference>
<evidence type="ECO:0000313" key="4">
    <source>
        <dbReference type="EMBL" id="RFS24878.1"/>
    </source>
</evidence>
<dbReference type="Proteomes" id="UP000260644">
    <property type="component" value="Unassembled WGS sequence"/>
</dbReference>
<dbReference type="SMART" id="SM00560">
    <property type="entry name" value="LamGL"/>
    <property type="match status" value="2"/>
</dbReference>
<dbReference type="InterPro" id="IPR006558">
    <property type="entry name" value="LamG-like"/>
</dbReference>